<evidence type="ECO:0000313" key="2">
    <source>
        <dbReference type="Proteomes" id="UP000034392"/>
    </source>
</evidence>
<dbReference type="OrthoDB" id="9804804at2"/>
<dbReference type="KEGG" id="aay:WYH_01500"/>
<dbReference type="STRING" id="1267766.WYH_01500"/>
<dbReference type="Proteomes" id="UP000034392">
    <property type="component" value="Chromosome"/>
</dbReference>
<dbReference type="Pfam" id="PF11127">
    <property type="entry name" value="YgaP-like_TM"/>
    <property type="match status" value="1"/>
</dbReference>
<protein>
    <submittedName>
        <fullName evidence="1">Uncharacterized protein</fullName>
    </submittedName>
</protein>
<keyword evidence="2" id="KW-1185">Reference proteome</keyword>
<sequence length="64" mass="6932">MFQINVGGIDRVLRIAIGVMLLSLAFVGPQTPLGLIGIIPLVTGIFRMCPIYSLFGITTCRKPK</sequence>
<dbReference type="AlphaFoldDB" id="A0A0F7KSI1"/>
<dbReference type="EMBL" id="CP011452">
    <property type="protein sequence ID" value="AKH42539.1"/>
    <property type="molecule type" value="Genomic_DNA"/>
</dbReference>
<accession>A0A0F7KSI1</accession>
<dbReference type="PATRIC" id="fig|1267766.3.peg.1509"/>
<evidence type="ECO:0000313" key="1">
    <source>
        <dbReference type="EMBL" id="AKH42539.1"/>
    </source>
</evidence>
<organism evidence="1 2">
    <name type="scientific">Croceibacterium atlanticum</name>
    <dbReference type="NCBI Taxonomy" id="1267766"/>
    <lineage>
        <taxon>Bacteria</taxon>
        <taxon>Pseudomonadati</taxon>
        <taxon>Pseudomonadota</taxon>
        <taxon>Alphaproteobacteria</taxon>
        <taxon>Sphingomonadales</taxon>
        <taxon>Erythrobacteraceae</taxon>
        <taxon>Croceibacterium</taxon>
    </lineage>
</organism>
<gene>
    <name evidence="1" type="ORF">WYH_01500</name>
</gene>
<dbReference type="InterPro" id="IPR021309">
    <property type="entry name" value="YgaP-like_TM"/>
</dbReference>
<proteinExistence type="predicted"/>
<name>A0A0F7KSI1_9SPHN</name>
<dbReference type="RefSeq" id="WP_046903331.1">
    <property type="nucleotide sequence ID" value="NZ_CP011452.2"/>
</dbReference>
<reference evidence="1" key="1">
    <citation type="submission" date="2015-05" db="EMBL/GenBank/DDBJ databases">
        <title>The complete genome of Altererythrobacter atlanticus strain 26DY36.</title>
        <authorList>
            <person name="Wu Y.-H."/>
            <person name="Cheng H."/>
            <person name="Wu X.-W."/>
        </authorList>
    </citation>
    <scope>NUCLEOTIDE SEQUENCE [LARGE SCALE GENOMIC DNA]</scope>
    <source>
        <strain evidence="1">26DY36</strain>
    </source>
</reference>